<dbReference type="InterPro" id="IPR012337">
    <property type="entry name" value="RNaseH-like_sf"/>
</dbReference>
<dbReference type="InterPro" id="IPR001584">
    <property type="entry name" value="Integrase_cat-core"/>
</dbReference>
<evidence type="ECO:0000256" key="1">
    <source>
        <dbReference type="SAM" id="MobiDB-lite"/>
    </source>
</evidence>
<dbReference type="PANTHER" id="PTHR35004">
    <property type="entry name" value="TRANSPOSASE RV3428C-RELATED"/>
    <property type="match status" value="1"/>
</dbReference>
<dbReference type="GO" id="GO:0003676">
    <property type="term" value="F:nucleic acid binding"/>
    <property type="evidence" value="ECO:0007669"/>
    <property type="project" value="InterPro"/>
</dbReference>
<reference evidence="3 4" key="1">
    <citation type="submission" date="2019-03" db="EMBL/GenBank/DDBJ databases">
        <title>Genomic Encyclopedia of Type Strains, Phase III (KMG-III): the genomes of soil and plant-associated and newly described type strains.</title>
        <authorList>
            <person name="Whitman W."/>
        </authorList>
    </citation>
    <scope>NUCLEOTIDE SEQUENCE [LARGE SCALE GENOMIC DNA]</scope>
    <source>
        <strain evidence="3 4">LMG 29544</strain>
    </source>
</reference>
<protein>
    <submittedName>
        <fullName evidence="3">Transposase</fullName>
    </submittedName>
</protein>
<accession>A0A4R8LS18</accession>
<comment type="caution">
    <text evidence="3">The sequence shown here is derived from an EMBL/GenBank/DDBJ whole genome shotgun (WGS) entry which is preliminary data.</text>
</comment>
<dbReference type="PANTHER" id="PTHR35004:SF7">
    <property type="entry name" value="INTEGRASE PROTEIN"/>
    <property type="match status" value="1"/>
</dbReference>
<dbReference type="NCBIfam" id="NF033546">
    <property type="entry name" value="transpos_IS21"/>
    <property type="match status" value="1"/>
</dbReference>
<evidence type="ECO:0000313" key="3">
    <source>
        <dbReference type="EMBL" id="TDY48194.1"/>
    </source>
</evidence>
<dbReference type="Gene3D" id="1.10.10.60">
    <property type="entry name" value="Homeodomain-like"/>
    <property type="match status" value="1"/>
</dbReference>
<organism evidence="3 4">
    <name type="scientific">Paraburkholderia rhizosphaerae</name>
    <dbReference type="NCBI Taxonomy" id="480658"/>
    <lineage>
        <taxon>Bacteria</taxon>
        <taxon>Pseudomonadati</taxon>
        <taxon>Pseudomonadota</taxon>
        <taxon>Betaproteobacteria</taxon>
        <taxon>Burkholderiales</taxon>
        <taxon>Burkholderiaceae</taxon>
        <taxon>Paraburkholderia</taxon>
    </lineage>
</organism>
<dbReference type="InterPro" id="IPR036397">
    <property type="entry name" value="RNaseH_sf"/>
</dbReference>
<gene>
    <name evidence="3" type="ORF">BX592_111129</name>
</gene>
<evidence type="ECO:0000313" key="4">
    <source>
        <dbReference type="Proteomes" id="UP000295509"/>
    </source>
</evidence>
<dbReference type="Gene3D" id="3.30.420.10">
    <property type="entry name" value="Ribonuclease H-like superfamily/Ribonuclease H"/>
    <property type="match status" value="1"/>
</dbReference>
<dbReference type="InterPro" id="IPR009057">
    <property type="entry name" value="Homeodomain-like_sf"/>
</dbReference>
<name>A0A4R8LS18_9BURK</name>
<proteinExistence type="predicted"/>
<dbReference type="PROSITE" id="PS50994">
    <property type="entry name" value="INTEGRASE"/>
    <property type="match status" value="1"/>
</dbReference>
<dbReference type="EMBL" id="SORE01000011">
    <property type="protein sequence ID" value="TDY48194.1"/>
    <property type="molecule type" value="Genomic_DNA"/>
</dbReference>
<dbReference type="SUPFAM" id="SSF53098">
    <property type="entry name" value="Ribonuclease H-like"/>
    <property type="match status" value="1"/>
</dbReference>
<evidence type="ECO:0000259" key="2">
    <source>
        <dbReference type="PROSITE" id="PS50994"/>
    </source>
</evidence>
<keyword evidence="4" id="KW-1185">Reference proteome</keyword>
<dbReference type="Proteomes" id="UP000295509">
    <property type="component" value="Unassembled WGS sequence"/>
</dbReference>
<sequence length="413" mass="47531">MTIGAELEAKILRYYHVEKWRCGTIAKQLHVHRETVQRVLAHAGLPRHGPPPRPSMIEPYLPFIQQTLEKFPTLTASRLYAMVRERGYEGARDHFRHRVALHRPRPVAEAFLRLRTLQGEQAQVDWGHFGHLEIGRARRPLMAFVMVLSYSRDIYLRFFLDARMENFLRGHIGAFNTWCGLPRVLLYDNLKSAVLERQGDAIRFHPTLLAFAGHYRFEPRPVAVARGNEKGRVERAIRHIREAFFAARKFTDLADLNAQAEHWCRTQAADRPCPEDRDITVREALAQERAQLLPLPENPYPVEEQLAVKVGKTPYVRFDLNTCARQRAHRNKRPVACIGDPRGTPKKMGKGRSTRRPADAILRPHAFRLLACAARHAVFVEAWFRFGLGGSRPVPRLLFLRRTAFLSHARALA</sequence>
<dbReference type="AlphaFoldDB" id="A0A4R8LS18"/>
<feature type="compositionally biased region" description="Basic residues" evidence="1">
    <location>
        <begin position="344"/>
        <end position="355"/>
    </location>
</feature>
<feature type="domain" description="Integrase catalytic" evidence="2">
    <location>
        <begin position="102"/>
        <end position="289"/>
    </location>
</feature>
<dbReference type="GO" id="GO:0015074">
    <property type="term" value="P:DNA integration"/>
    <property type="evidence" value="ECO:0007669"/>
    <property type="project" value="InterPro"/>
</dbReference>
<dbReference type="SUPFAM" id="SSF46689">
    <property type="entry name" value="Homeodomain-like"/>
    <property type="match status" value="1"/>
</dbReference>
<dbReference type="RefSeq" id="WP_243849574.1">
    <property type="nucleotide sequence ID" value="NZ_JBHLUW010000061.1"/>
</dbReference>
<feature type="region of interest" description="Disordered" evidence="1">
    <location>
        <begin position="335"/>
        <end position="356"/>
    </location>
</feature>